<sequence>MKLNSSKEFAFSMDTAWNVLHQPSRLDVEPGSVVKPLSDAQWEAHNADTGSVTTYTASFDDENKKATPESISWQKLQEF</sequence>
<reference evidence="1" key="2">
    <citation type="submission" date="2021-04" db="EMBL/GenBank/DDBJ databases">
        <authorList>
            <person name="Gilroy R."/>
        </authorList>
    </citation>
    <scope>NUCLEOTIDE SEQUENCE</scope>
    <source>
        <strain evidence="1">ChiW19-6364</strain>
    </source>
</reference>
<evidence type="ECO:0000313" key="1">
    <source>
        <dbReference type="EMBL" id="HJD40326.1"/>
    </source>
</evidence>
<name>A0A9D2RDD1_9FIRM</name>
<accession>A0A9D2RDD1</accession>
<dbReference type="EMBL" id="DWUX01000179">
    <property type="protein sequence ID" value="HJD40326.1"/>
    <property type="molecule type" value="Genomic_DNA"/>
</dbReference>
<reference evidence="1" key="1">
    <citation type="journal article" date="2021" name="PeerJ">
        <title>Extensive microbial diversity within the chicken gut microbiome revealed by metagenomics and culture.</title>
        <authorList>
            <person name="Gilroy R."/>
            <person name="Ravi A."/>
            <person name="Getino M."/>
            <person name="Pursley I."/>
            <person name="Horton D.L."/>
            <person name="Alikhan N.F."/>
            <person name="Baker D."/>
            <person name="Gharbi K."/>
            <person name="Hall N."/>
            <person name="Watson M."/>
            <person name="Adriaenssens E.M."/>
            <person name="Foster-Nyarko E."/>
            <person name="Jarju S."/>
            <person name="Secka A."/>
            <person name="Antonio M."/>
            <person name="Oren A."/>
            <person name="Chaudhuri R.R."/>
            <person name="La Ragione R."/>
            <person name="Hildebrand F."/>
            <person name="Pallen M.J."/>
        </authorList>
    </citation>
    <scope>NUCLEOTIDE SEQUENCE</scope>
    <source>
        <strain evidence="1">ChiW19-6364</strain>
    </source>
</reference>
<gene>
    <name evidence="1" type="ORF">H9913_09890</name>
</gene>
<dbReference type="Proteomes" id="UP000823850">
    <property type="component" value="Unassembled WGS sequence"/>
</dbReference>
<dbReference type="AlphaFoldDB" id="A0A9D2RDD1"/>
<protein>
    <submittedName>
        <fullName evidence="1">Uncharacterized protein</fullName>
    </submittedName>
</protein>
<comment type="caution">
    <text evidence="1">The sequence shown here is derived from an EMBL/GenBank/DDBJ whole genome shotgun (WGS) entry which is preliminary data.</text>
</comment>
<proteinExistence type="predicted"/>
<organism evidence="1 2">
    <name type="scientific">Candidatus Blautia stercoripullorum</name>
    <dbReference type="NCBI Taxonomy" id="2838502"/>
    <lineage>
        <taxon>Bacteria</taxon>
        <taxon>Bacillati</taxon>
        <taxon>Bacillota</taxon>
        <taxon>Clostridia</taxon>
        <taxon>Lachnospirales</taxon>
        <taxon>Lachnospiraceae</taxon>
        <taxon>Blautia</taxon>
    </lineage>
</organism>
<evidence type="ECO:0000313" key="2">
    <source>
        <dbReference type="Proteomes" id="UP000823850"/>
    </source>
</evidence>